<dbReference type="Proteomes" id="UP000682811">
    <property type="component" value="Unassembled WGS sequence"/>
</dbReference>
<evidence type="ECO:0000256" key="11">
    <source>
        <dbReference type="ARBA" id="ARBA00047836"/>
    </source>
</evidence>
<keyword evidence="6 12" id="KW-0028">Amino-acid biosynthesis</keyword>
<dbReference type="InterPro" id="IPR013785">
    <property type="entry name" value="Aldolase_TIM"/>
</dbReference>
<evidence type="ECO:0000256" key="1">
    <source>
        <dbReference type="ARBA" id="ARBA00003294"/>
    </source>
</evidence>
<comment type="pathway">
    <text evidence="2 12">Amino-acid biosynthesis; L-lysine biosynthesis via DAP pathway; (S)-tetrahydrodipicolinate from L-aspartate: step 3/4.</text>
</comment>
<evidence type="ECO:0000256" key="10">
    <source>
        <dbReference type="ARBA" id="ARBA00023270"/>
    </source>
</evidence>
<proteinExistence type="inferred from homology"/>
<organism evidence="16 17">
    <name type="scientific">Paenibacillus azoreducens</name>
    <dbReference type="NCBI Taxonomy" id="116718"/>
    <lineage>
        <taxon>Bacteria</taxon>
        <taxon>Bacillati</taxon>
        <taxon>Bacillota</taxon>
        <taxon>Bacilli</taxon>
        <taxon>Bacillales</taxon>
        <taxon>Paenibacillaceae</taxon>
        <taxon>Paenibacillus</taxon>
    </lineage>
</organism>
<sequence>MLDRRDMNGVFVPVITPFLQSGELDLESYRSYLGGLIQHDIQGLVINGTTGEAPTVAWEEVLQLVQATKQLIGGKKQRMPVIIGTGTNDTVSTVRRTESAAEIGADAVLVVVPYYSKPSQEGIIKHFQKVAEVGVPVIAYEIPSRTGVRLTMETARRIMALNGVVGLKDSSDSLALLSELNRHGAGPVLCGDDINYYAMLKQGAAGGILASANVNTQTFIDVYRLVQSGDDLSAKHFFDQQIPLIRKLFQESNPAPLKWILARKGIIASDQLRLPMAPVSKELEDELEHLLPHLSVN</sequence>
<keyword evidence="9 12" id="KW-0456">Lyase</keyword>
<dbReference type="InterPro" id="IPR002220">
    <property type="entry name" value="DapA-like"/>
</dbReference>
<keyword evidence="7 12" id="KW-0220">Diaminopimelate biosynthesis</keyword>
<keyword evidence="17" id="KW-1185">Reference proteome</keyword>
<comment type="caution">
    <text evidence="12">Was originally thought to be a dihydrodipicolinate synthase (DHDPS), catalyzing the condensation of (S)-aspartate-beta-semialdehyde [(S)-ASA] and pyruvate to dihydrodipicolinate (DHDP). However, it was shown in E.coli that the product of the enzymatic reaction is not dihydrodipicolinate but in fact (4S)-4-hydroxy-2,3,4,5-tetrahydro-(2S)-dipicolinic acid (HTPA), and that the consecutive dehydration reaction leading to DHDP is not spontaneous but catalyzed by DapB.</text>
</comment>
<feature type="active site" description="Proton donor/acceptor" evidence="12 14">
    <location>
        <position position="140"/>
    </location>
</feature>
<evidence type="ECO:0000256" key="9">
    <source>
        <dbReference type="ARBA" id="ARBA00023239"/>
    </source>
</evidence>
<evidence type="ECO:0000256" key="15">
    <source>
        <dbReference type="PIRSR" id="PIRSR001365-2"/>
    </source>
</evidence>
<evidence type="ECO:0000256" key="7">
    <source>
        <dbReference type="ARBA" id="ARBA00022915"/>
    </source>
</evidence>
<protein>
    <recommendedName>
        <fullName evidence="4 12">4-hydroxy-tetrahydrodipicolinate synthase</fullName>
        <shortName evidence="12">HTPA synthase</shortName>
        <ecNumber evidence="4 12">4.3.3.7</ecNumber>
    </recommendedName>
</protein>
<dbReference type="InterPro" id="IPR020624">
    <property type="entry name" value="Schiff_base-form_aldolases_CS"/>
</dbReference>
<reference evidence="16 17" key="1">
    <citation type="submission" date="2021-03" db="EMBL/GenBank/DDBJ databases">
        <title>Antimicrobial resistance genes in bacteria isolated from Japanese honey, and their potential for conferring macrolide and lincosamide resistance in the American foulbrood pathogen Paenibacillus larvae.</title>
        <authorList>
            <person name="Okamoto M."/>
            <person name="Kumagai M."/>
            <person name="Kanamori H."/>
            <person name="Takamatsu D."/>
        </authorList>
    </citation>
    <scope>NUCLEOTIDE SEQUENCE [LARGE SCALE GENOMIC DNA]</scope>
    <source>
        <strain evidence="16 17">J34TS1</strain>
    </source>
</reference>
<accession>A0A919Y9D9</accession>
<keyword evidence="5 12" id="KW-0963">Cytoplasm</keyword>
<evidence type="ECO:0000313" key="16">
    <source>
        <dbReference type="EMBL" id="GIO45593.1"/>
    </source>
</evidence>
<evidence type="ECO:0000256" key="5">
    <source>
        <dbReference type="ARBA" id="ARBA00022490"/>
    </source>
</evidence>
<feature type="site" description="Part of a proton relay during catalysis" evidence="12">
    <location>
        <position position="49"/>
    </location>
</feature>
<comment type="caution">
    <text evidence="16">The sequence shown here is derived from an EMBL/GenBank/DDBJ whole genome shotgun (WGS) entry which is preliminary data.</text>
</comment>
<dbReference type="PIRSF" id="PIRSF001365">
    <property type="entry name" value="DHDPS"/>
    <property type="match status" value="1"/>
</dbReference>
<name>A0A919Y9D9_9BACL</name>
<evidence type="ECO:0000313" key="17">
    <source>
        <dbReference type="Proteomes" id="UP000682811"/>
    </source>
</evidence>
<dbReference type="CDD" id="cd00950">
    <property type="entry name" value="DHDPS"/>
    <property type="match status" value="1"/>
</dbReference>
<evidence type="ECO:0000256" key="12">
    <source>
        <dbReference type="HAMAP-Rule" id="MF_00418"/>
    </source>
</evidence>
<comment type="similarity">
    <text evidence="3 12 13">Belongs to the DapA family.</text>
</comment>
<dbReference type="GO" id="GO:0009089">
    <property type="term" value="P:lysine biosynthetic process via diaminopimelate"/>
    <property type="evidence" value="ECO:0007669"/>
    <property type="project" value="UniProtKB-UniRule"/>
</dbReference>
<feature type="site" description="Part of a proton relay during catalysis" evidence="12">
    <location>
        <position position="115"/>
    </location>
</feature>
<dbReference type="NCBIfam" id="TIGR00674">
    <property type="entry name" value="dapA"/>
    <property type="match status" value="1"/>
</dbReference>
<dbReference type="PRINTS" id="PR00146">
    <property type="entry name" value="DHPICSNTHASE"/>
</dbReference>
<dbReference type="Gene3D" id="3.20.20.70">
    <property type="entry name" value="Aldolase class I"/>
    <property type="match status" value="1"/>
</dbReference>
<evidence type="ECO:0000256" key="6">
    <source>
        <dbReference type="ARBA" id="ARBA00022605"/>
    </source>
</evidence>
<evidence type="ECO:0000256" key="14">
    <source>
        <dbReference type="PIRSR" id="PIRSR001365-1"/>
    </source>
</evidence>
<dbReference type="EC" id="4.3.3.7" evidence="4 12"/>
<evidence type="ECO:0000256" key="3">
    <source>
        <dbReference type="ARBA" id="ARBA00007592"/>
    </source>
</evidence>
<dbReference type="GO" id="GO:0019877">
    <property type="term" value="P:diaminopimelate biosynthetic process"/>
    <property type="evidence" value="ECO:0007669"/>
    <property type="project" value="UniProtKB-UniRule"/>
</dbReference>
<dbReference type="HAMAP" id="MF_00418">
    <property type="entry name" value="DapA"/>
    <property type="match status" value="1"/>
</dbReference>
<dbReference type="SMART" id="SM01130">
    <property type="entry name" value="DHDPS"/>
    <property type="match status" value="1"/>
</dbReference>
<comment type="function">
    <text evidence="1 12">Catalyzes the condensation of (S)-aspartate-beta-semialdehyde [(S)-ASA] and pyruvate to 4-hydroxy-tetrahydrodipicolinate (HTPA).</text>
</comment>
<comment type="subcellular location">
    <subcellularLocation>
        <location evidence="12">Cytoplasm</location>
    </subcellularLocation>
</comment>
<dbReference type="GO" id="GO:0005737">
    <property type="term" value="C:cytoplasm"/>
    <property type="evidence" value="ECO:0007669"/>
    <property type="project" value="UniProtKB-SubCell"/>
</dbReference>
<feature type="binding site" evidence="12 15">
    <location>
        <position position="208"/>
    </location>
    <ligand>
        <name>pyruvate</name>
        <dbReference type="ChEBI" id="CHEBI:15361"/>
    </ligand>
</feature>
<feature type="binding site" evidence="12 15">
    <location>
        <position position="50"/>
    </location>
    <ligand>
        <name>pyruvate</name>
        <dbReference type="ChEBI" id="CHEBI:15361"/>
    </ligand>
</feature>
<evidence type="ECO:0000256" key="8">
    <source>
        <dbReference type="ARBA" id="ARBA00023154"/>
    </source>
</evidence>
<comment type="subunit">
    <text evidence="12">Homotetramer; dimer of dimers.</text>
</comment>
<dbReference type="SUPFAM" id="SSF51569">
    <property type="entry name" value="Aldolase"/>
    <property type="match status" value="1"/>
</dbReference>
<dbReference type="GO" id="GO:0008840">
    <property type="term" value="F:4-hydroxy-tetrahydrodipicolinate synthase activity"/>
    <property type="evidence" value="ECO:0007669"/>
    <property type="project" value="UniProtKB-UniRule"/>
</dbReference>
<dbReference type="InterPro" id="IPR005263">
    <property type="entry name" value="DapA"/>
</dbReference>
<dbReference type="PROSITE" id="PS00665">
    <property type="entry name" value="DHDPS_1"/>
    <property type="match status" value="1"/>
</dbReference>
<dbReference type="PANTHER" id="PTHR12128">
    <property type="entry name" value="DIHYDRODIPICOLINATE SYNTHASE"/>
    <property type="match status" value="1"/>
</dbReference>
<dbReference type="RefSeq" id="WP_212976746.1">
    <property type="nucleotide sequence ID" value="NZ_AP025343.1"/>
</dbReference>
<evidence type="ECO:0000256" key="2">
    <source>
        <dbReference type="ARBA" id="ARBA00005120"/>
    </source>
</evidence>
<dbReference type="AlphaFoldDB" id="A0A919Y9D9"/>
<feature type="active site" description="Schiff-base intermediate with substrate" evidence="12 14">
    <location>
        <position position="168"/>
    </location>
</feature>
<dbReference type="Pfam" id="PF00701">
    <property type="entry name" value="DHDPS"/>
    <property type="match status" value="1"/>
</dbReference>
<keyword evidence="8 12" id="KW-0457">Lysine biosynthesis</keyword>
<evidence type="ECO:0000256" key="4">
    <source>
        <dbReference type="ARBA" id="ARBA00012086"/>
    </source>
</evidence>
<gene>
    <name evidence="16" type="primary">dapA_1</name>
    <name evidence="12" type="synonym">dapA</name>
    <name evidence="16" type="ORF">J34TS1_03580</name>
</gene>
<keyword evidence="10 12" id="KW-0704">Schiff base</keyword>
<comment type="catalytic activity">
    <reaction evidence="11 12">
        <text>L-aspartate 4-semialdehyde + pyruvate = (2S,4S)-4-hydroxy-2,3,4,5-tetrahydrodipicolinate + H2O + H(+)</text>
        <dbReference type="Rhea" id="RHEA:34171"/>
        <dbReference type="ChEBI" id="CHEBI:15361"/>
        <dbReference type="ChEBI" id="CHEBI:15377"/>
        <dbReference type="ChEBI" id="CHEBI:15378"/>
        <dbReference type="ChEBI" id="CHEBI:67139"/>
        <dbReference type="ChEBI" id="CHEBI:537519"/>
        <dbReference type="EC" id="4.3.3.7"/>
    </reaction>
</comment>
<dbReference type="EMBL" id="BORT01000001">
    <property type="protein sequence ID" value="GIO45593.1"/>
    <property type="molecule type" value="Genomic_DNA"/>
</dbReference>
<dbReference type="PANTHER" id="PTHR12128:SF66">
    <property type="entry name" value="4-HYDROXY-2-OXOGLUTARATE ALDOLASE, MITOCHONDRIAL"/>
    <property type="match status" value="1"/>
</dbReference>
<evidence type="ECO:0000256" key="13">
    <source>
        <dbReference type="PIRNR" id="PIRNR001365"/>
    </source>
</evidence>